<dbReference type="Gramene" id="OGLUM07G02460.1">
    <property type="protein sequence ID" value="OGLUM07G02460.1"/>
    <property type="gene ID" value="OGLUM07G02460"/>
</dbReference>
<reference evidence="2" key="2">
    <citation type="submission" date="2018-05" db="EMBL/GenBank/DDBJ databases">
        <title>OgluRS3 (Oryza glumaepatula Reference Sequence Version 3).</title>
        <authorList>
            <person name="Zhang J."/>
            <person name="Kudrna D."/>
            <person name="Lee S."/>
            <person name="Talag J."/>
            <person name="Welchert J."/>
            <person name="Wing R.A."/>
        </authorList>
    </citation>
    <scope>NUCLEOTIDE SEQUENCE [LARGE SCALE GENOMIC DNA]</scope>
</reference>
<evidence type="ECO:0000256" key="1">
    <source>
        <dbReference type="SAM" id="MobiDB-lite"/>
    </source>
</evidence>
<dbReference type="EnsemblPlants" id="OGLUM07G02460.1">
    <property type="protein sequence ID" value="OGLUM07G02460.1"/>
    <property type="gene ID" value="OGLUM07G02460"/>
</dbReference>
<accession>A0A0E0AFR7</accession>
<dbReference type="HOGENOM" id="CLU_2267983_0_0_1"/>
<dbReference type="AlphaFoldDB" id="A0A0E0AFR7"/>
<proteinExistence type="predicted"/>
<keyword evidence="3" id="KW-1185">Reference proteome</keyword>
<organism evidence="2">
    <name type="scientific">Oryza glumipatula</name>
    <dbReference type="NCBI Taxonomy" id="40148"/>
    <lineage>
        <taxon>Eukaryota</taxon>
        <taxon>Viridiplantae</taxon>
        <taxon>Streptophyta</taxon>
        <taxon>Embryophyta</taxon>
        <taxon>Tracheophyta</taxon>
        <taxon>Spermatophyta</taxon>
        <taxon>Magnoliopsida</taxon>
        <taxon>Liliopsida</taxon>
        <taxon>Poales</taxon>
        <taxon>Poaceae</taxon>
        <taxon>BOP clade</taxon>
        <taxon>Oryzoideae</taxon>
        <taxon>Oryzeae</taxon>
        <taxon>Oryzinae</taxon>
        <taxon>Oryza</taxon>
    </lineage>
</organism>
<dbReference type="Proteomes" id="UP000026961">
    <property type="component" value="Chromosome 7"/>
</dbReference>
<reference evidence="2" key="1">
    <citation type="submission" date="2015-04" db="UniProtKB">
        <authorList>
            <consortium name="EnsemblPlants"/>
        </authorList>
    </citation>
    <scope>IDENTIFICATION</scope>
</reference>
<name>A0A0E0AFR7_9ORYZ</name>
<sequence>MRWGRWMGLKSEREGCRRGVKAEGATLEREEPDPIAPERLLGRSGAGSDRPRATSVEGWKGGKRRGSGHPWVAGGEGRGREEAWWEGRGRGVVERKVKVGKSL</sequence>
<evidence type="ECO:0000313" key="2">
    <source>
        <dbReference type="EnsemblPlants" id="OGLUM07G02460.1"/>
    </source>
</evidence>
<feature type="compositionally biased region" description="Basic and acidic residues" evidence="1">
    <location>
        <begin position="14"/>
        <end position="29"/>
    </location>
</feature>
<feature type="region of interest" description="Disordered" evidence="1">
    <location>
        <begin position="14"/>
        <end position="80"/>
    </location>
</feature>
<protein>
    <submittedName>
        <fullName evidence="2">Uncharacterized protein</fullName>
    </submittedName>
</protein>
<evidence type="ECO:0000313" key="3">
    <source>
        <dbReference type="Proteomes" id="UP000026961"/>
    </source>
</evidence>